<dbReference type="AlphaFoldDB" id="A0A0D2KCN1"/>
<dbReference type="GeneID" id="25726219"/>
<evidence type="ECO:0000313" key="2">
    <source>
        <dbReference type="EMBL" id="KIZ07848.1"/>
    </source>
</evidence>
<dbReference type="Proteomes" id="UP000054498">
    <property type="component" value="Unassembled WGS sequence"/>
</dbReference>
<dbReference type="EMBL" id="KK100228">
    <property type="protein sequence ID" value="KIZ07848.1"/>
    <property type="molecule type" value="Genomic_DNA"/>
</dbReference>
<keyword evidence="3" id="KW-1185">Reference proteome</keyword>
<evidence type="ECO:0000256" key="1">
    <source>
        <dbReference type="SAM" id="SignalP"/>
    </source>
</evidence>
<keyword evidence="1" id="KW-0732">Signal</keyword>
<gene>
    <name evidence="2" type="ORF">MNEG_0101</name>
</gene>
<reference evidence="2 3" key="1">
    <citation type="journal article" date="2013" name="BMC Genomics">
        <title>Reconstruction of the lipid metabolism for the microalga Monoraphidium neglectum from its genome sequence reveals characteristics suitable for biofuel production.</title>
        <authorList>
            <person name="Bogen C."/>
            <person name="Al-Dilaimi A."/>
            <person name="Albersmeier A."/>
            <person name="Wichmann J."/>
            <person name="Grundmann M."/>
            <person name="Rupp O."/>
            <person name="Lauersen K.J."/>
            <person name="Blifernez-Klassen O."/>
            <person name="Kalinowski J."/>
            <person name="Goesmann A."/>
            <person name="Mussgnug J.H."/>
            <person name="Kruse O."/>
        </authorList>
    </citation>
    <scope>NUCLEOTIDE SEQUENCE [LARGE SCALE GENOMIC DNA]</scope>
    <source>
        <strain evidence="2 3">SAG 48.87</strain>
    </source>
</reference>
<protein>
    <submittedName>
        <fullName evidence="2">Uncharacterized protein</fullName>
    </submittedName>
</protein>
<sequence>MGRALVTAAVMAALCLAMPPVEASARRALRQLSGTTGTVNGVITGGASNTATGVLTSTPTNTVGGAAGSGETVVTTAQGGPSGAAGAAGVAVDGVACDGSRVPPTDPAARNAIFTADTFIFTGTSAAATTARTATNAAADAASTASNLNQRTGATGTVSGLTGGASNTAAGLVINTASGTIGGVPKVTGTVPSTVFSAVRGPVGAAAVGAVFTAQDGVKGVTCGGSGVPLINSVGQTATTSTIRLANGGIANTFYIDSVADNTARSTASTVGGLNSGPAGRRLSQLGV</sequence>
<dbReference type="KEGG" id="mng:MNEG_0101"/>
<feature type="signal peptide" evidence="1">
    <location>
        <begin position="1"/>
        <end position="23"/>
    </location>
</feature>
<proteinExistence type="predicted"/>
<name>A0A0D2KCN1_9CHLO</name>
<feature type="chain" id="PRO_5002262625" evidence="1">
    <location>
        <begin position="24"/>
        <end position="288"/>
    </location>
</feature>
<organism evidence="2 3">
    <name type="scientific">Monoraphidium neglectum</name>
    <dbReference type="NCBI Taxonomy" id="145388"/>
    <lineage>
        <taxon>Eukaryota</taxon>
        <taxon>Viridiplantae</taxon>
        <taxon>Chlorophyta</taxon>
        <taxon>core chlorophytes</taxon>
        <taxon>Chlorophyceae</taxon>
        <taxon>CS clade</taxon>
        <taxon>Sphaeropleales</taxon>
        <taxon>Selenastraceae</taxon>
        <taxon>Monoraphidium</taxon>
    </lineage>
</organism>
<accession>A0A0D2KCN1</accession>
<evidence type="ECO:0000313" key="3">
    <source>
        <dbReference type="Proteomes" id="UP000054498"/>
    </source>
</evidence>
<dbReference type="RefSeq" id="XP_013906867.1">
    <property type="nucleotide sequence ID" value="XM_014051413.1"/>
</dbReference>